<dbReference type="InterPro" id="IPR011990">
    <property type="entry name" value="TPR-like_helical_dom_sf"/>
</dbReference>
<keyword evidence="3" id="KW-1185">Reference proteome</keyword>
<proteinExistence type="predicted"/>
<reference evidence="2 3" key="1">
    <citation type="submission" date="2019-08" db="EMBL/GenBank/DDBJ databases">
        <title>Complete genome sequence of Thermosulfurimonas marina SU872T, an anaerobic thermophilic chemolithoautotrophic bacterium isolated from a shallow marine hydrothermal vent.</title>
        <authorList>
            <person name="Allioux M."/>
            <person name="Jebbar M."/>
            <person name="Slobodkina G."/>
            <person name="Slobodkin A."/>
            <person name="Moalic Y."/>
            <person name="Frolova A."/>
            <person name="Shao Z."/>
            <person name="Alain K."/>
        </authorList>
    </citation>
    <scope>NUCLEOTIDE SEQUENCE [LARGE SCALE GENOMIC DNA]</scope>
    <source>
        <strain evidence="2 3">SU872</strain>
    </source>
</reference>
<dbReference type="SUPFAM" id="SSF48452">
    <property type="entry name" value="TPR-like"/>
    <property type="match status" value="1"/>
</dbReference>
<protein>
    <submittedName>
        <fullName evidence="2">Tetratricopeptide repeat protein</fullName>
    </submittedName>
</protein>
<dbReference type="Gene3D" id="1.25.40.10">
    <property type="entry name" value="Tetratricopeptide repeat domain"/>
    <property type="match status" value="3"/>
</dbReference>
<name>A0A6H1WUG9_9BACT</name>
<sequence>MHSLVRKVGIFLLLVSVALPGLAAEAPEKDPAWWLEQARFAYGEGDLLGALRILKETEKRFPGRLVPPLRALEARVLFESGKVEEVIKRLEPLTASYALSPEDLLLLARAHLRLHNYPQALFWARLVEKRAQGELRCEAQVMLAQSYLATKLRRKAAQKALEVLRESCSEKTLAGALEVLLESGQALEEVQKILKERPALRLYAPGIFKILGDRWLAQGKLEKAKEAYFRYLNLSGSEEEAPGIFLKLAEAAFHRGRLRWARTYYELLLTVWPHLDEAKFAKFRLYHLSYEFKRRLGAPTLKERKVLIPLINELRRTHPDHPITREAHAFEVRLYLEDKKPEKAFWTALDFLKRYPRDPLRKEVESRLCEADNLFLGQLFAEKAYARILKIHRQEGALLEKARCGAHFYWLGKTYGVFHLDLTRTAYLLRAYEFGVPRAYRPELYLALIREALEEGRLEEASEILEIFPREFPFYRDHPRLLLLKARWLYQAGHLQEARRLFEGLLSRKDFPKELRPEALGIFFQLALQLKDLDLAFRILEDPSYRATDEDFAFLIQMALENEDYLRAKRYLAAGKKRFPDSTPLRWLEGVYYERRGQEEALKVWQSLASANSTEGRLAQGILRGLQLIDRARRVIY</sequence>
<organism evidence="2 3">
    <name type="scientific">Thermosulfurimonas marina</name>
    <dbReference type="NCBI Taxonomy" id="2047767"/>
    <lineage>
        <taxon>Bacteria</taxon>
        <taxon>Pseudomonadati</taxon>
        <taxon>Thermodesulfobacteriota</taxon>
        <taxon>Thermodesulfobacteria</taxon>
        <taxon>Thermodesulfobacteriales</taxon>
        <taxon>Thermodesulfobacteriaceae</taxon>
        <taxon>Thermosulfurimonas</taxon>
    </lineage>
</organism>
<dbReference type="AlphaFoldDB" id="A0A6H1WUG9"/>
<keyword evidence="1" id="KW-0732">Signal</keyword>
<dbReference type="Proteomes" id="UP000501253">
    <property type="component" value="Chromosome"/>
</dbReference>
<gene>
    <name evidence="2" type="ORF">FVE67_08715</name>
</gene>
<evidence type="ECO:0000313" key="2">
    <source>
        <dbReference type="EMBL" id="QJA06865.1"/>
    </source>
</evidence>
<feature type="signal peptide" evidence="1">
    <location>
        <begin position="1"/>
        <end position="23"/>
    </location>
</feature>
<feature type="chain" id="PRO_5026137898" evidence="1">
    <location>
        <begin position="24"/>
        <end position="637"/>
    </location>
</feature>
<dbReference type="KEGG" id="tmai:FVE67_08715"/>
<dbReference type="EMBL" id="CP042909">
    <property type="protein sequence ID" value="QJA06865.1"/>
    <property type="molecule type" value="Genomic_DNA"/>
</dbReference>
<evidence type="ECO:0000256" key="1">
    <source>
        <dbReference type="SAM" id="SignalP"/>
    </source>
</evidence>
<evidence type="ECO:0000313" key="3">
    <source>
        <dbReference type="Proteomes" id="UP000501253"/>
    </source>
</evidence>
<accession>A0A6H1WUG9</accession>